<protein>
    <submittedName>
        <fullName evidence="3">Histone deacetylase-like amidohydrolase</fullName>
        <ecNumber evidence="3">3.5.1.-</ecNumber>
    </submittedName>
</protein>
<dbReference type="InterPro" id="IPR023801">
    <property type="entry name" value="His_deacetylse_dom"/>
</dbReference>
<feature type="domain" description="Histone deacetylase" evidence="2">
    <location>
        <begin position="19"/>
        <end position="302"/>
    </location>
</feature>
<dbReference type="InterPro" id="IPR000286">
    <property type="entry name" value="HDACs"/>
</dbReference>
<dbReference type="GO" id="GO:0016787">
    <property type="term" value="F:hydrolase activity"/>
    <property type="evidence" value="ECO:0007669"/>
    <property type="project" value="UniProtKB-KW"/>
</dbReference>
<dbReference type="PRINTS" id="PR01270">
    <property type="entry name" value="HDASUPER"/>
</dbReference>
<dbReference type="PANTHER" id="PTHR10625:SF10">
    <property type="entry name" value="HISTONE DEACETYLASE HDAC1"/>
    <property type="match status" value="1"/>
</dbReference>
<evidence type="ECO:0000259" key="2">
    <source>
        <dbReference type="Pfam" id="PF00850"/>
    </source>
</evidence>
<dbReference type="Gene3D" id="3.40.800.20">
    <property type="entry name" value="Histone deacetylase domain"/>
    <property type="match status" value="1"/>
</dbReference>
<organism evidence="3 4">
    <name type="scientific">Microcoleus asticus IPMA8</name>
    <dbReference type="NCBI Taxonomy" id="2563858"/>
    <lineage>
        <taxon>Bacteria</taxon>
        <taxon>Bacillati</taxon>
        <taxon>Cyanobacteriota</taxon>
        <taxon>Cyanophyceae</taxon>
        <taxon>Oscillatoriophycideae</taxon>
        <taxon>Oscillatoriales</taxon>
        <taxon>Microcoleaceae</taxon>
        <taxon>Microcoleus</taxon>
        <taxon>Microcoleus asticus</taxon>
    </lineage>
</organism>
<comment type="caution">
    <text evidence="3">The sequence shown here is derived from an EMBL/GenBank/DDBJ whole genome shotgun (WGS) entry which is preliminary data.</text>
</comment>
<dbReference type="RefSeq" id="WP_172186193.1">
    <property type="nucleotide sequence ID" value="NZ_CAWPPK010000068.1"/>
</dbReference>
<dbReference type="InterPro" id="IPR023696">
    <property type="entry name" value="Ureohydrolase_dom_sf"/>
</dbReference>
<dbReference type="Proteomes" id="UP000702425">
    <property type="component" value="Unassembled WGS sequence"/>
</dbReference>
<accession>A0ABX2CT41</accession>
<evidence type="ECO:0000313" key="4">
    <source>
        <dbReference type="Proteomes" id="UP000702425"/>
    </source>
</evidence>
<gene>
    <name evidence="3" type="primary">hdaH</name>
    <name evidence="3" type="ORF">E5S67_01233</name>
</gene>
<name>A0ABX2CT41_9CYAN</name>
<keyword evidence="4" id="KW-1185">Reference proteome</keyword>
<dbReference type="EMBL" id="SRRZ01000016">
    <property type="protein sequence ID" value="NQE33514.1"/>
    <property type="molecule type" value="Genomic_DNA"/>
</dbReference>
<dbReference type="PANTHER" id="PTHR10625">
    <property type="entry name" value="HISTONE DEACETYLASE HDAC1-RELATED"/>
    <property type="match status" value="1"/>
</dbReference>
<sequence>MLPVIYSEDFLLHKTGMLHPERPERLTAIANALKAAPWADQIQWQLPTPVAQREQALFWALKKVHAQRYIKEVEHLAHRGGGYLDGDTPISAESYDVALLAVSAWLDGVDRVVAAGEPAFVLARPPGHHAENARAMGFCLFSNAAIAAHYALEQPGIKRVAVLDWDVHHGNGTQSLVENCRQIAYCSLHQSPCYPGTGDAEERGAYDNVLNIPLYPGGGIAEYLGAFESLVVPFLSKFEPDLLIVSAGYDATASDPLASMTLAPSDYGTFTGYCLQITRRIAFGLEGGYALKDLAESVVATIDRCLN</sequence>
<dbReference type="EC" id="3.5.1.-" evidence="3"/>
<dbReference type="InterPro" id="IPR037138">
    <property type="entry name" value="His_deacetylse_dom_sf"/>
</dbReference>
<reference evidence="3 4" key="1">
    <citation type="journal article" date="2020" name="Sci. Rep.">
        <title>A novel cyanobacterial geosmin producer, revising GeoA distribution and dispersion patterns in Bacteria.</title>
        <authorList>
            <person name="Churro C."/>
            <person name="Semedo-Aguiar A.P."/>
            <person name="Silva A.D."/>
            <person name="Pereira-Leal J.B."/>
            <person name="Leite R.B."/>
        </authorList>
    </citation>
    <scope>NUCLEOTIDE SEQUENCE [LARGE SCALE GENOMIC DNA]</scope>
    <source>
        <strain evidence="3 4">IPMA8</strain>
    </source>
</reference>
<dbReference type="SUPFAM" id="SSF52768">
    <property type="entry name" value="Arginase/deacetylase"/>
    <property type="match status" value="1"/>
</dbReference>
<evidence type="ECO:0000313" key="3">
    <source>
        <dbReference type="EMBL" id="NQE33514.1"/>
    </source>
</evidence>
<keyword evidence="3" id="KW-0378">Hydrolase</keyword>
<evidence type="ECO:0000256" key="1">
    <source>
        <dbReference type="ARBA" id="ARBA00005947"/>
    </source>
</evidence>
<proteinExistence type="inferred from homology"/>
<dbReference type="Pfam" id="PF00850">
    <property type="entry name" value="Hist_deacetyl"/>
    <property type="match status" value="1"/>
</dbReference>
<comment type="similarity">
    <text evidence="1">Belongs to the histone deacetylase family.</text>
</comment>
<dbReference type="CDD" id="cd09992">
    <property type="entry name" value="HDAC_classII"/>
    <property type="match status" value="1"/>
</dbReference>